<dbReference type="PANTHER" id="PTHR33875">
    <property type="entry name" value="OS09G0542200 PROTEIN"/>
    <property type="match status" value="1"/>
</dbReference>
<keyword evidence="1" id="KW-0732">Signal</keyword>
<dbReference type="OrthoDB" id="37297at2759"/>
<dbReference type="SUPFAM" id="SSF52833">
    <property type="entry name" value="Thioredoxin-like"/>
    <property type="match status" value="1"/>
</dbReference>
<feature type="domain" description="Thioredoxin-like fold" evidence="2">
    <location>
        <begin position="39"/>
        <end position="189"/>
    </location>
</feature>
<evidence type="ECO:0000313" key="4">
    <source>
        <dbReference type="Proteomes" id="UP000001307"/>
    </source>
</evidence>
<reference evidence="3" key="1">
    <citation type="journal article" date="2010" name="Science">
        <title>Plasticity of animal genome architecture unmasked by rapid evolution of a pelagic tunicate.</title>
        <authorList>
            <person name="Denoeud F."/>
            <person name="Henriet S."/>
            <person name="Mungpakdee S."/>
            <person name="Aury J.M."/>
            <person name="Da Silva C."/>
            <person name="Brinkmann H."/>
            <person name="Mikhaleva J."/>
            <person name="Olsen L.C."/>
            <person name="Jubin C."/>
            <person name="Canestro C."/>
            <person name="Bouquet J.M."/>
            <person name="Danks G."/>
            <person name="Poulain J."/>
            <person name="Campsteijn C."/>
            <person name="Adamski M."/>
            <person name="Cross I."/>
            <person name="Yadetie F."/>
            <person name="Muffato M."/>
            <person name="Louis A."/>
            <person name="Butcher S."/>
            <person name="Tsagkogeorga G."/>
            <person name="Konrad A."/>
            <person name="Singh S."/>
            <person name="Jensen M.F."/>
            <person name="Cong E.H."/>
            <person name="Eikeseth-Otteraa H."/>
            <person name="Noel B."/>
            <person name="Anthouard V."/>
            <person name="Porcel B.M."/>
            <person name="Kachouri-Lafond R."/>
            <person name="Nishino A."/>
            <person name="Ugolini M."/>
            <person name="Chourrout P."/>
            <person name="Nishida H."/>
            <person name="Aasland R."/>
            <person name="Huzurbazar S."/>
            <person name="Westhof E."/>
            <person name="Delsuc F."/>
            <person name="Lehrach H."/>
            <person name="Reinhardt R."/>
            <person name="Weissenbach J."/>
            <person name="Roy S.W."/>
            <person name="Artiguenave F."/>
            <person name="Postlethwait J.H."/>
            <person name="Manak J.R."/>
            <person name="Thompson E.M."/>
            <person name="Jaillon O."/>
            <person name="Du Pasquier L."/>
            <person name="Boudinot P."/>
            <person name="Liberles D.A."/>
            <person name="Volff J.N."/>
            <person name="Philippe H."/>
            <person name="Lenhard B."/>
            <person name="Roest Crollius H."/>
            <person name="Wincker P."/>
            <person name="Chourrout D."/>
        </authorList>
    </citation>
    <scope>NUCLEOTIDE SEQUENCE [LARGE SCALE GENOMIC DNA]</scope>
</reference>
<dbReference type="EMBL" id="FN653018">
    <property type="protein sequence ID" value="CBY22228.1"/>
    <property type="molecule type" value="Genomic_DNA"/>
</dbReference>
<evidence type="ECO:0000259" key="2">
    <source>
        <dbReference type="Pfam" id="PF13462"/>
    </source>
</evidence>
<keyword evidence="4" id="KW-1185">Reference proteome</keyword>
<dbReference type="PANTHER" id="PTHR33875:SF2">
    <property type="entry name" value="ACR183CP"/>
    <property type="match status" value="1"/>
</dbReference>
<evidence type="ECO:0000313" key="3">
    <source>
        <dbReference type="EMBL" id="CBY22228.1"/>
    </source>
</evidence>
<sequence length="217" mass="24262">MKIFAFLAGLQVAFGQAPIPNRPVGFVYNPTGNQFVENPVEVQVFIDLQCPNCLSAWPGLKAMGDHYGPNVRLSVVAFPLPYHRAAFKMAWGLQAVNKMNPQLAYDYMDNIFANQDDIANYAAGVNDKDLVQYIANKTVDKLNINKDTFLDNMADPNLDWATRVDWKFACSLGVSGTPMPFINRVFLDQGVAEFTLADWTKVLDPIVGQKFFENDTL</sequence>
<name>E4WXY4_OIKDI</name>
<gene>
    <name evidence="3" type="ORF">GSOID_T00011780001</name>
</gene>
<protein>
    <recommendedName>
        <fullName evidence="2">Thioredoxin-like fold domain-containing protein</fullName>
    </recommendedName>
</protein>
<dbReference type="Proteomes" id="UP000001307">
    <property type="component" value="Unassembled WGS sequence"/>
</dbReference>
<accession>E4WXY4</accession>
<organism evidence="3">
    <name type="scientific">Oikopleura dioica</name>
    <name type="common">Tunicate</name>
    <dbReference type="NCBI Taxonomy" id="34765"/>
    <lineage>
        <taxon>Eukaryota</taxon>
        <taxon>Metazoa</taxon>
        <taxon>Chordata</taxon>
        <taxon>Tunicata</taxon>
        <taxon>Appendicularia</taxon>
        <taxon>Copelata</taxon>
        <taxon>Oikopleuridae</taxon>
        <taxon>Oikopleura</taxon>
    </lineage>
</organism>
<evidence type="ECO:0000256" key="1">
    <source>
        <dbReference type="SAM" id="SignalP"/>
    </source>
</evidence>
<dbReference type="Pfam" id="PF13462">
    <property type="entry name" value="Thioredoxin_4"/>
    <property type="match status" value="1"/>
</dbReference>
<dbReference type="InterPro" id="IPR012336">
    <property type="entry name" value="Thioredoxin-like_fold"/>
</dbReference>
<dbReference type="InterPro" id="IPR036249">
    <property type="entry name" value="Thioredoxin-like_sf"/>
</dbReference>
<proteinExistence type="predicted"/>
<dbReference type="Gene3D" id="3.40.30.10">
    <property type="entry name" value="Glutaredoxin"/>
    <property type="match status" value="1"/>
</dbReference>
<feature type="chain" id="PRO_5012722986" description="Thioredoxin-like fold domain-containing protein" evidence="1">
    <location>
        <begin position="16"/>
        <end position="217"/>
    </location>
</feature>
<dbReference type="AlphaFoldDB" id="E4WXY4"/>
<dbReference type="CDD" id="cd02972">
    <property type="entry name" value="DsbA_family"/>
    <property type="match status" value="1"/>
</dbReference>
<dbReference type="InParanoid" id="E4WXY4"/>
<feature type="signal peptide" evidence="1">
    <location>
        <begin position="1"/>
        <end position="15"/>
    </location>
</feature>